<dbReference type="Proteomes" id="UP000321249">
    <property type="component" value="Unassembled WGS sequence"/>
</dbReference>
<evidence type="ECO:0000313" key="3">
    <source>
        <dbReference type="Proteomes" id="UP000321249"/>
    </source>
</evidence>
<organism evidence="2 3">
    <name type="scientific">Allosphingosinicella ginsenosidimutans</name>
    <dbReference type="NCBI Taxonomy" id="1176539"/>
    <lineage>
        <taxon>Bacteria</taxon>
        <taxon>Pseudomonadati</taxon>
        <taxon>Pseudomonadota</taxon>
        <taxon>Alphaproteobacteria</taxon>
        <taxon>Sphingomonadales</taxon>
        <taxon>Sphingomonadaceae</taxon>
        <taxon>Allosphingosinicella</taxon>
    </lineage>
</organism>
<protein>
    <submittedName>
        <fullName evidence="2">Uncharacterized protein</fullName>
    </submittedName>
</protein>
<evidence type="ECO:0000313" key="2">
    <source>
        <dbReference type="EMBL" id="TXC63785.1"/>
    </source>
</evidence>
<sequence length="96" mass="10429">MDEDPDRLRRTLREIEELIAEADRNGGPVDRWLQELADELRSAIPDGAPAPPPAPPPPPPPKVDGAVIARRMRSQPALAAGALSRLDAKALRLLKD</sequence>
<evidence type="ECO:0000256" key="1">
    <source>
        <dbReference type="SAM" id="MobiDB-lite"/>
    </source>
</evidence>
<accession>A0A5C6TV70</accession>
<dbReference type="RefSeq" id="WP_147043192.1">
    <property type="nucleotide sequence ID" value="NZ_BAABIR010000004.1"/>
</dbReference>
<dbReference type="AlphaFoldDB" id="A0A5C6TV70"/>
<comment type="caution">
    <text evidence="2">The sequence shown here is derived from an EMBL/GenBank/DDBJ whole genome shotgun (WGS) entry which is preliminary data.</text>
</comment>
<gene>
    <name evidence="2" type="ORF">FRZ32_09000</name>
</gene>
<dbReference type="EMBL" id="VOQQ01000001">
    <property type="protein sequence ID" value="TXC63785.1"/>
    <property type="molecule type" value="Genomic_DNA"/>
</dbReference>
<feature type="compositionally biased region" description="Pro residues" evidence="1">
    <location>
        <begin position="48"/>
        <end position="62"/>
    </location>
</feature>
<keyword evidence="3" id="KW-1185">Reference proteome</keyword>
<proteinExistence type="predicted"/>
<feature type="region of interest" description="Disordered" evidence="1">
    <location>
        <begin position="40"/>
        <end position="65"/>
    </location>
</feature>
<reference evidence="2 3" key="1">
    <citation type="journal article" date="2015" name="J. Microbiol.">
        <title>Sphingosinicella ginsenosidimutans sp. nov., with ginsenoside converting activity.</title>
        <authorList>
            <person name="Kim J.K."/>
            <person name="Kang M.S."/>
            <person name="Park S.C."/>
            <person name="Kim K.M."/>
            <person name="Choi K."/>
            <person name="Yoon M.H."/>
            <person name="Im W.T."/>
        </authorList>
    </citation>
    <scope>NUCLEOTIDE SEQUENCE [LARGE SCALE GENOMIC DNA]</scope>
    <source>
        <strain evidence="2 3">BS-11</strain>
    </source>
</reference>
<name>A0A5C6TV70_9SPHN</name>